<dbReference type="GO" id="GO:0031965">
    <property type="term" value="C:nuclear membrane"/>
    <property type="evidence" value="ECO:0007669"/>
    <property type="project" value="TreeGrafter"/>
</dbReference>
<comment type="function">
    <text evidence="3">Involved in ubiquitin-mediated protein degradation. Regulatory factor in the ubiquitin/proteasome pathway that controls the turnover of proteasome substrates. Targets proteasomes to the nucleus and facilitates the degradation of nuclear proteins.</text>
</comment>
<evidence type="ECO:0000256" key="3">
    <source>
        <dbReference type="RuleBase" id="RU368013"/>
    </source>
</evidence>
<dbReference type="GO" id="GO:0071630">
    <property type="term" value="P:nuclear protein quality control by the ubiquitin-proteasome system"/>
    <property type="evidence" value="ECO:0007669"/>
    <property type="project" value="UniProtKB-UniRule"/>
</dbReference>
<evidence type="ECO:0000313" key="5">
    <source>
        <dbReference type="EMBL" id="KAG6381108.1"/>
    </source>
</evidence>
<keyword evidence="6" id="KW-1185">Reference proteome</keyword>
<dbReference type="PANTHER" id="PTHR28032:SF1">
    <property type="entry name" value="FI02826P"/>
    <property type="match status" value="1"/>
</dbReference>
<name>A0A8I3AF61_9AGAM</name>
<dbReference type="GO" id="GO:0031144">
    <property type="term" value="P:proteasome localization"/>
    <property type="evidence" value="ECO:0007669"/>
    <property type="project" value="UniProtKB-UniRule"/>
</dbReference>
<accession>A0A8I3AF61</accession>
<reference evidence="5" key="1">
    <citation type="submission" date="2021-03" db="EMBL/GenBank/DDBJ databases">
        <title>Evolutionary innovations through gain and loss of genes in the ectomycorrhizal Boletales.</title>
        <authorList>
            <person name="Wu G."/>
            <person name="Miyauchi S."/>
            <person name="Morin E."/>
            <person name="Yang Z.-L."/>
            <person name="Xu J."/>
            <person name="Martin F.M."/>
        </authorList>
    </citation>
    <scope>NUCLEOTIDE SEQUENCE</scope>
    <source>
        <strain evidence="5">BR01</strain>
    </source>
</reference>
<feature type="region of interest" description="Disordered" evidence="4">
    <location>
        <begin position="62"/>
        <end position="135"/>
    </location>
</feature>
<dbReference type="GO" id="GO:0015031">
    <property type="term" value="P:protein transport"/>
    <property type="evidence" value="ECO:0007669"/>
    <property type="project" value="UniProtKB-UniRule"/>
</dbReference>
<comment type="caution">
    <text evidence="5">The sequence shown here is derived from an EMBL/GenBank/DDBJ whole genome shotgun (WGS) entry which is preliminary data.</text>
</comment>
<comment type="similarity">
    <text evidence="1 3">Belongs to the cut8/STS1 family.</text>
</comment>
<protein>
    <recommendedName>
        <fullName evidence="3">Tethering factor for nuclear proteasome STS1</fullName>
    </recommendedName>
</protein>
<dbReference type="Proteomes" id="UP000683000">
    <property type="component" value="Unassembled WGS sequence"/>
</dbReference>
<organism evidence="5 6">
    <name type="scientific">Boletus reticuloceps</name>
    <dbReference type="NCBI Taxonomy" id="495285"/>
    <lineage>
        <taxon>Eukaryota</taxon>
        <taxon>Fungi</taxon>
        <taxon>Dikarya</taxon>
        <taxon>Basidiomycota</taxon>
        <taxon>Agaricomycotina</taxon>
        <taxon>Agaricomycetes</taxon>
        <taxon>Agaricomycetidae</taxon>
        <taxon>Boletales</taxon>
        <taxon>Boletineae</taxon>
        <taxon>Boletaceae</taxon>
        <taxon>Boletoideae</taxon>
        <taxon>Boletus</taxon>
    </lineage>
</organism>
<dbReference type="PANTHER" id="PTHR28032">
    <property type="entry name" value="FI02826P"/>
    <property type="match status" value="1"/>
</dbReference>
<dbReference type="EMBL" id="JAGFBS010000002">
    <property type="protein sequence ID" value="KAG6381108.1"/>
    <property type="molecule type" value="Genomic_DNA"/>
</dbReference>
<dbReference type="InterPro" id="IPR038422">
    <property type="entry name" value="Cut8/Sts1_sf"/>
</dbReference>
<evidence type="ECO:0000256" key="1">
    <source>
        <dbReference type="ARBA" id="ARBA00006199"/>
    </source>
</evidence>
<sequence length="407" mass="44970">MANVIHPPLNFIHEPTHLSTSRFGFGFGLPGSSPTGTGKQPVYTPGHTQPSAFQQLTSHISISPAPHRIQKRRLDSADEAESSRHGGRDVPMDRSPTPERPKRAAPKRAKVTSQDDESKDQQCSRTSKNPDGDNDVDVGVLLGNWIASLPPQALLPLLNSLINAQPSLKTLILPLIPRPTLDTAIQALEQSARKLRDAYPYSNTSSFSSVSATTSLGFGFGFNSQRTGFGSTMEDDQRSSGANDGSGMRESYILSRLRPHIHEFVSACMSGTRDIKLIRGRGDTRLSCNRKHKDKSHPTEAFVFLSTLTTHITCQPPLTQASLAPLLLPRLSKEWVAWVDRIDQMVNREGRMFGGETVRSWEKALDEFADARGPEGWGVMREVRDRWVSRVGWLVGRNVVQAMEEEA</sequence>
<keyword evidence="3" id="KW-0813">Transport</keyword>
<dbReference type="GO" id="GO:0005737">
    <property type="term" value="C:cytoplasm"/>
    <property type="evidence" value="ECO:0007669"/>
    <property type="project" value="UniProtKB-SubCell"/>
</dbReference>
<comment type="subcellular location">
    <subcellularLocation>
        <location evidence="3">Cytoplasm</location>
    </subcellularLocation>
    <subcellularLocation>
        <location evidence="3">Nucleus</location>
    </subcellularLocation>
</comment>
<proteinExistence type="inferred from homology"/>
<dbReference type="InterPro" id="IPR013868">
    <property type="entry name" value="Cut8/Sts1_fam"/>
</dbReference>
<keyword evidence="2 3" id="KW-0539">Nucleus</keyword>
<feature type="compositionally biased region" description="Basic and acidic residues" evidence="4">
    <location>
        <begin position="72"/>
        <end position="102"/>
    </location>
</feature>
<evidence type="ECO:0000256" key="2">
    <source>
        <dbReference type="ARBA" id="ARBA00023242"/>
    </source>
</evidence>
<comment type="subunit">
    <text evidence="3">Binds the proteasome.</text>
</comment>
<keyword evidence="3" id="KW-0653">Protein transport</keyword>
<feature type="region of interest" description="Disordered" evidence="4">
    <location>
        <begin position="29"/>
        <end position="50"/>
    </location>
</feature>
<evidence type="ECO:0000313" key="6">
    <source>
        <dbReference type="Proteomes" id="UP000683000"/>
    </source>
</evidence>
<evidence type="ECO:0000256" key="4">
    <source>
        <dbReference type="SAM" id="MobiDB-lite"/>
    </source>
</evidence>
<dbReference type="GO" id="GO:0070628">
    <property type="term" value="F:proteasome binding"/>
    <property type="evidence" value="ECO:0007669"/>
    <property type="project" value="TreeGrafter"/>
</dbReference>
<gene>
    <name evidence="5" type="ORF">JVT61DRAFT_5506</name>
</gene>
<keyword evidence="3" id="KW-0963">Cytoplasm</keyword>
<dbReference type="Pfam" id="PF08559">
    <property type="entry name" value="Cut8"/>
    <property type="match status" value="1"/>
</dbReference>
<dbReference type="OrthoDB" id="10061064at2759"/>
<dbReference type="AlphaFoldDB" id="A0A8I3AF61"/>
<dbReference type="Gene3D" id="1.20.58.1590">
    <property type="entry name" value="Tethering factor for nuclear proteasome Cut8/Sts1"/>
    <property type="match status" value="1"/>
</dbReference>